<dbReference type="InterPro" id="IPR052050">
    <property type="entry name" value="SecEffector_AnkRepeat"/>
</dbReference>
<dbReference type="InterPro" id="IPR036770">
    <property type="entry name" value="Ankyrin_rpt-contain_sf"/>
</dbReference>
<organism evidence="1">
    <name type="scientific">Pithovirus LCPAC406</name>
    <dbReference type="NCBI Taxonomy" id="2506599"/>
    <lineage>
        <taxon>Viruses</taxon>
        <taxon>Pithoviruses</taxon>
    </lineage>
</organism>
<protein>
    <submittedName>
        <fullName evidence="1">Ankyrin repeat protein</fullName>
    </submittedName>
</protein>
<dbReference type="EMBL" id="MK500604">
    <property type="protein sequence ID" value="QBK93709.1"/>
    <property type="molecule type" value="Genomic_DNA"/>
</dbReference>
<dbReference type="SUPFAM" id="SSF140860">
    <property type="entry name" value="Pseudo ankyrin repeat-like"/>
    <property type="match status" value="1"/>
</dbReference>
<sequence length="252" mass="29516">MSVPKSISSELIDRWKELSEDPIAIVLSYLDFRTIFPLDLFIHCAKLQTLSRDKQRKLFQVKCEQGLLSHAKWIKNFFNLTSSDARWDDGRALNKACKNGHLKIVVWLCTTFQLVDFTSNPCVFEEYDSYTNDYDILGADGWAFSFACKRGHLEIVTFFVNTYSDLIKDLGRNKCILDHSLYVSMENGHIQIIRFFVDRFILPVKSNEFYNTSYPKSYEKMVSDLIQEASYYKHTEIAQYLEKILMKFVLIE</sequence>
<dbReference type="PANTHER" id="PTHR46586:SF3">
    <property type="entry name" value="ANKYRIN REPEAT-CONTAINING PROTEIN"/>
    <property type="match status" value="1"/>
</dbReference>
<dbReference type="Gene3D" id="1.25.40.20">
    <property type="entry name" value="Ankyrin repeat-containing domain"/>
    <property type="match status" value="1"/>
</dbReference>
<dbReference type="PANTHER" id="PTHR46586">
    <property type="entry name" value="ANKYRIN REPEAT-CONTAINING PROTEIN"/>
    <property type="match status" value="1"/>
</dbReference>
<evidence type="ECO:0000313" key="1">
    <source>
        <dbReference type="EMBL" id="QBK93709.1"/>
    </source>
</evidence>
<gene>
    <name evidence="1" type="ORF">LCPAC406_00230</name>
</gene>
<reference evidence="1" key="1">
    <citation type="journal article" date="2019" name="MBio">
        <title>Virus Genomes from Deep Sea Sediments Expand the Ocean Megavirome and Support Independent Origins of Viral Gigantism.</title>
        <authorList>
            <person name="Backstrom D."/>
            <person name="Yutin N."/>
            <person name="Jorgensen S.L."/>
            <person name="Dharamshi J."/>
            <person name="Homa F."/>
            <person name="Zaremba-Niedwiedzka K."/>
            <person name="Spang A."/>
            <person name="Wolf Y.I."/>
            <person name="Koonin E.V."/>
            <person name="Ettema T.J."/>
        </authorList>
    </citation>
    <scope>NUCLEOTIDE SEQUENCE</scope>
</reference>
<proteinExistence type="predicted"/>
<accession>A0A481ZFW3</accession>
<name>A0A481ZFW3_9VIRU</name>